<feature type="signal peptide" evidence="1">
    <location>
        <begin position="1"/>
        <end position="24"/>
    </location>
</feature>
<dbReference type="AlphaFoldDB" id="A0A4R1SC57"/>
<evidence type="ECO:0000256" key="1">
    <source>
        <dbReference type="SAM" id="SignalP"/>
    </source>
</evidence>
<feature type="chain" id="PRO_5020981964" evidence="1">
    <location>
        <begin position="25"/>
        <end position="207"/>
    </location>
</feature>
<dbReference type="Proteomes" id="UP000295008">
    <property type="component" value="Unassembled WGS sequence"/>
</dbReference>
<keyword evidence="3" id="KW-1185">Reference proteome</keyword>
<organism evidence="2 3">
    <name type="scientific">Hydrogenispora ethanolica</name>
    <dbReference type="NCBI Taxonomy" id="1082276"/>
    <lineage>
        <taxon>Bacteria</taxon>
        <taxon>Bacillati</taxon>
        <taxon>Bacillota</taxon>
        <taxon>Hydrogenispora</taxon>
    </lineage>
</organism>
<gene>
    <name evidence="2" type="ORF">EDC14_1001179</name>
</gene>
<evidence type="ECO:0000313" key="3">
    <source>
        <dbReference type="Proteomes" id="UP000295008"/>
    </source>
</evidence>
<dbReference type="RefSeq" id="WP_132012289.1">
    <property type="nucleotide sequence ID" value="NZ_SLUN01000001.1"/>
</dbReference>
<keyword evidence="1" id="KW-0732">Signal</keyword>
<protein>
    <submittedName>
        <fullName evidence="2">Uncharacterized protein</fullName>
    </submittedName>
</protein>
<sequence length="207" mass="23372">MKKLPVLLLLLLITLLGAAGAARAADYANVKGDYLIFRLGDSEAVTVDKINYLLRTSRIRDAERSDSGYIRFYASLLGKDVYTTVNFDGDRLLEYLDFQVESGSDLAETLATDYLKNLRQLFAELYGAGSPIPLPPEADLGDDRQYPFLLWQLADKYLLLSVSHYVANDYTVWLEIHRGTFELPLAGSAVRELTPEELRDQSRHDFN</sequence>
<dbReference type="EMBL" id="SLUN01000001">
    <property type="protein sequence ID" value="TCL76894.1"/>
    <property type="molecule type" value="Genomic_DNA"/>
</dbReference>
<name>A0A4R1SC57_HYDET</name>
<reference evidence="2 3" key="1">
    <citation type="submission" date="2019-03" db="EMBL/GenBank/DDBJ databases">
        <title>Genomic Encyclopedia of Type Strains, Phase IV (KMG-IV): sequencing the most valuable type-strain genomes for metagenomic binning, comparative biology and taxonomic classification.</title>
        <authorList>
            <person name="Goeker M."/>
        </authorList>
    </citation>
    <scope>NUCLEOTIDE SEQUENCE [LARGE SCALE GENOMIC DNA]</scope>
    <source>
        <strain evidence="2 3">LX-B</strain>
    </source>
</reference>
<proteinExistence type="predicted"/>
<evidence type="ECO:0000313" key="2">
    <source>
        <dbReference type="EMBL" id="TCL76894.1"/>
    </source>
</evidence>
<comment type="caution">
    <text evidence="2">The sequence shown here is derived from an EMBL/GenBank/DDBJ whole genome shotgun (WGS) entry which is preliminary data.</text>
</comment>
<accession>A0A4R1SC57</accession>